<comment type="caution">
    <text evidence="1">The sequence shown here is derived from an EMBL/GenBank/DDBJ whole genome shotgun (WGS) entry which is preliminary data.</text>
</comment>
<proteinExistence type="predicted"/>
<organism evidence="1">
    <name type="scientific">bioreactor metagenome</name>
    <dbReference type="NCBI Taxonomy" id="1076179"/>
    <lineage>
        <taxon>unclassified sequences</taxon>
        <taxon>metagenomes</taxon>
        <taxon>ecological metagenomes</taxon>
    </lineage>
</organism>
<gene>
    <name evidence="1" type="ORF">SDC9_20550</name>
</gene>
<evidence type="ECO:0000313" key="1">
    <source>
        <dbReference type="EMBL" id="MPL74733.1"/>
    </source>
</evidence>
<protein>
    <submittedName>
        <fullName evidence="1">Uncharacterized protein</fullName>
    </submittedName>
</protein>
<dbReference type="EMBL" id="VSSQ01000082">
    <property type="protein sequence ID" value="MPL74733.1"/>
    <property type="molecule type" value="Genomic_DNA"/>
</dbReference>
<name>A0A644U775_9ZZZZ</name>
<sequence>MKKIWILIYVHRGFIQEPEIFLKIKNAEKRKKSIMQNFNPDYDEISIFEKMI</sequence>
<accession>A0A644U775</accession>
<dbReference type="AlphaFoldDB" id="A0A644U775"/>
<reference evidence="1" key="1">
    <citation type="submission" date="2019-08" db="EMBL/GenBank/DDBJ databases">
        <authorList>
            <person name="Kucharzyk K."/>
            <person name="Murdoch R.W."/>
            <person name="Higgins S."/>
            <person name="Loffler F."/>
        </authorList>
    </citation>
    <scope>NUCLEOTIDE SEQUENCE</scope>
</reference>